<dbReference type="GO" id="GO:0006355">
    <property type="term" value="P:regulation of DNA-templated transcription"/>
    <property type="evidence" value="ECO:0007669"/>
    <property type="project" value="InterPro"/>
</dbReference>
<dbReference type="EMBL" id="NHTK01000869">
    <property type="protein sequence ID" value="PPR04947.1"/>
    <property type="molecule type" value="Genomic_DNA"/>
</dbReference>
<protein>
    <recommendedName>
        <fullName evidence="6">DNA polymerase V</fullName>
    </recommendedName>
</protein>
<comment type="caution">
    <text evidence="4">The sequence shown here is derived from an EMBL/GenBank/DDBJ whole genome shotgun (WGS) entry which is preliminary data.</text>
</comment>
<gene>
    <name evidence="4" type="ORF">CVT24_010405</name>
</gene>
<sequence length="1203" mass="134351">MTTTLPLFWHLSSASKKERLDASVKLVGALEQFQAQFVQKPPAPASSSEDEDEDDEPSRSDELDALNAHDVSYSLRRLVRGLASPRESSRLGFAVALTELLSRIDTVSCSQILNLLIESTKHQGSMNGQDERDVLFGKLFGITSIIQSGLIVRTKPLPSSASSTTSASSLEGFQQVISNLVELGEQKSWLRESAWFSICLAIDVLHESEVPWKAEAVDALLQQLFVENTLWSTEKYAMGLKLQELYPDQDWKTLLSSVFKNPVLVHSSNLPVVSRLLKESTIDEDGVKDASKAPSGTWKPQLNFAWDIILDQMLPGPNSSKPAKGSFQDFYRVVVDETLFASTSSAQRKYWGFQVFQKALKRVKEDGMAMLFTKNFMRSWINHLAKADRYLHKVALQTATEVQAFVTDKPQLGFALILQLTGVNGSQQFDKLTKTKTVESILSSLDAKGIQKYIDHLLGQVDDSDADSDDATVTNTRRAWIIDQLSTLIRNSKIPKEDQWVETILNWFIVHGLFSVKKKNTKSPFAALHSVPNPIFSDELRKTCRSKLLVCLGDLSNQLSTISQQGKTVKVSGAASDGEFWLKKAFSTIQQLQQDVKHVALLEDLDEDEVELLNKAQEQITRLEKVTGSEQEAAKGAELLILGSILQQYCAADDEEHFDPDALETCVDGASRLFHVEDKKKKKKKDKQKASEQAQEDQEEPIDLLVDTIIGFLEKSTAYMRTVGNQAFALLAGSVKESTIDLIVAQLERKSSSQLLEAEDEDEDMTSAEDEENGEEDEDADEDEDEEEDEDEPSEDEDEGEDSNDEDEDTELRRKIEEALRVNGIEPATGETDTEDEELMDDDQMMEIDKQLAAAFRSRANEQAKGKNTNAQREATHFKNRVLDLVETFLRKLPSSPHILRLIGPLIDIVAGSSQDERQLSDKANGILRSRLGKAKEFPSGVDAQQAETIASEIHTQALKTHNSQLLSTLSGCLLYLGKILIQLGKESYLQDLYRQALTDFATRKNSSFNPSFFQDFVRRYPALAWSLAQEMLDLESKAINAYRQIQVLHLLEVLISLLPSVTEKNQEALDFMPTLQKRLLAIVTESCSDDGKLNAAQLKDVFKLAMLSVKQTKRISPERVSTIWDSKAWEQLRQTLSQSTRFKASTGLQTTCKQISQLSAAQDTKEAKATKPSKRKADEANDDASSKATKKAKHKKAKGDTS</sequence>
<dbReference type="InParanoid" id="A0A409YPL3"/>
<keyword evidence="2" id="KW-0539">Nucleus</keyword>
<feature type="compositionally biased region" description="Basic residues" evidence="3">
    <location>
        <begin position="1189"/>
        <end position="1203"/>
    </location>
</feature>
<dbReference type="FunCoup" id="A0A409YPL3">
    <property type="interactions" value="395"/>
</dbReference>
<comment type="subcellular location">
    <subcellularLocation>
        <location evidence="1">Nucleus</location>
    </subcellularLocation>
</comment>
<evidence type="ECO:0000256" key="1">
    <source>
        <dbReference type="ARBA" id="ARBA00004123"/>
    </source>
</evidence>
<dbReference type="InterPro" id="IPR007015">
    <property type="entry name" value="DNA_pol_V/MYBBP1A"/>
</dbReference>
<accession>A0A409YPL3</accession>
<evidence type="ECO:0000313" key="5">
    <source>
        <dbReference type="Proteomes" id="UP000284842"/>
    </source>
</evidence>
<feature type="region of interest" description="Disordered" evidence="3">
    <location>
        <begin position="753"/>
        <end position="810"/>
    </location>
</feature>
<proteinExistence type="predicted"/>
<feature type="compositionally biased region" description="Basic and acidic residues" evidence="3">
    <location>
        <begin position="1164"/>
        <end position="1180"/>
    </location>
</feature>
<dbReference type="AlphaFoldDB" id="A0A409YPL3"/>
<dbReference type="Pfam" id="PF04931">
    <property type="entry name" value="DNA_pol_phi"/>
    <property type="match status" value="1"/>
</dbReference>
<dbReference type="Proteomes" id="UP000284842">
    <property type="component" value="Unassembled WGS sequence"/>
</dbReference>
<dbReference type="GO" id="GO:0000182">
    <property type="term" value="F:rDNA binding"/>
    <property type="evidence" value="ECO:0007669"/>
    <property type="project" value="TreeGrafter"/>
</dbReference>
<evidence type="ECO:0000313" key="4">
    <source>
        <dbReference type="EMBL" id="PPR04947.1"/>
    </source>
</evidence>
<keyword evidence="5" id="KW-1185">Reference proteome</keyword>
<feature type="region of interest" description="Disordered" evidence="3">
    <location>
        <begin position="1158"/>
        <end position="1203"/>
    </location>
</feature>
<name>A0A409YPL3_9AGAR</name>
<feature type="region of interest" description="Disordered" evidence="3">
    <location>
        <begin position="818"/>
        <end position="837"/>
    </location>
</feature>
<dbReference type="PANTHER" id="PTHR13213:SF2">
    <property type="entry name" value="MYB-BINDING PROTEIN 1A"/>
    <property type="match status" value="1"/>
</dbReference>
<dbReference type="OrthoDB" id="342531at2759"/>
<reference evidence="4 5" key="1">
    <citation type="journal article" date="2018" name="Evol. Lett.">
        <title>Horizontal gene cluster transfer increased hallucinogenic mushroom diversity.</title>
        <authorList>
            <person name="Reynolds H.T."/>
            <person name="Vijayakumar V."/>
            <person name="Gluck-Thaler E."/>
            <person name="Korotkin H.B."/>
            <person name="Matheny P.B."/>
            <person name="Slot J.C."/>
        </authorList>
    </citation>
    <scope>NUCLEOTIDE SEQUENCE [LARGE SCALE GENOMIC DNA]</scope>
    <source>
        <strain evidence="4 5">2629</strain>
    </source>
</reference>
<dbReference type="PANTHER" id="PTHR13213">
    <property type="entry name" value="MYB-BINDING PROTEIN 1A FAMILY MEMBER"/>
    <property type="match status" value="1"/>
</dbReference>
<evidence type="ECO:0000256" key="2">
    <source>
        <dbReference type="ARBA" id="ARBA00023242"/>
    </source>
</evidence>
<dbReference type="STRING" id="181874.A0A409YPL3"/>
<organism evidence="4 5">
    <name type="scientific">Panaeolus cyanescens</name>
    <dbReference type="NCBI Taxonomy" id="181874"/>
    <lineage>
        <taxon>Eukaryota</taxon>
        <taxon>Fungi</taxon>
        <taxon>Dikarya</taxon>
        <taxon>Basidiomycota</taxon>
        <taxon>Agaricomycotina</taxon>
        <taxon>Agaricomycetes</taxon>
        <taxon>Agaricomycetidae</taxon>
        <taxon>Agaricales</taxon>
        <taxon>Agaricineae</taxon>
        <taxon>Galeropsidaceae</taxon>
        <taxon>Panaeolus</taxon>
    </lineage>
</organism>
<feature type="region of interest" description="Disordered" evidence="3">
    <location>
        <begin position="38"/>
        <end position="64"/>
    </location>
</feature>
<dbReference type="GO" id="GO:0005730">
    <property type="term" value="C:nucleolus"/>
    <property type="evidence" value="ECO:0007669"/>
    <property type="project" value="InterPro"/>
</dbReference>
<feature type="compositionally biased region" description="Acidic residues" evidence="3">
    <location>
        <begin position="757"/>
        <end position="810"/>
    </location>
</feature>
<evidence type="ECO:0008006" key="6">
    <source>
        <dbReference type="Google" id="ProtNLM"/>
    </source>
</evidence>
<evidence type="ECO:0000256" key="3">
    <source>
        <dbReference type="SAM" id="MobiDB-lite"/>
    </source>
</evidence>